<evidence type="ECO:0000313" key="14">
    <source>
        <dbReference type="Proteomes" id="UP001195903"/>
    </source>
</evidence>
<evidence type="ECO:0000256" key="7">
    <source>
        <dbReference type="ARBA" id="ARBA00023237"/>
    </source>
</evidence>
<dbReference type="InterPro" id="IPR039426">
    <property type="entry name" value="TonB-dep_rcpt-like"/>
</dbReference>
<keyword evidence="14" id="KW-1185">Reference proteome</keyword>
<evidence type="ECO:0000256" key="9">
    <source>
        <dbReference type="RuleBase" id="RU003357"/>
    </source>
</evidence>
<dbReference type="SUPFAM" id="SSF56935">
    <property type="entry name" value="Porins"/>
    <property type="match status" value="1"/>
</dbReference>
<name>A0ABS5V3P8_9GAMM</name>
<comment type="caution">
    <text evidence="13">The sequence shown here is derived from an EMBL/GenBank/DDBJ whole genome shotgun (WGS) entry which is preliminary data.</text>
</comment>
<keyword evidence="7 8" id="KW-0998">Cell outer membrane</keyword>
<dbReference type="Pfam" id="PF00593">
    <property type="entry name" value="TonB_dep_Rec_b-barrel"/>
    <property type="match status" value="1"/>
</dbReference>
<feature type="domain" description="TonB-dependent receptor plug" evidence="12">
    <location>
        <begin position="66"/>
        <end position="169"/>
    </location>
</feature>
<evidence type="ECO:0000256" key="6">
    <source>
        <dbReference type="ARBA" id="ARBA00023136"/>
    </source>
</evidence>
<dbReference type="Pfam" id="PF07715">
    <property type="entry name" value="Plug"/>
    <property type="match status" value="1"/>
</dbReference>
<feature type="domain" description="TonB-dependent receptor-like beta-barrel" evidence="11">
    <location>
        <begin position="288"/>
        <end position="703"/>
    </location>
</feature>
<evidence type="ECO:0000256" key="3">
    <source>
        <dbReference type="ARBA" id="ARBA00022452"/>
    </source>
</evidence>
<evidence type="ECO:0000259" key="11">
    <source>
        <dbReference type="Pfam" id="PF00593"/>
    </source>
</evidence>
<evidence type="ECO:0000256" key="2">
    <source>
        <dbReference type="ARBA" id="ARBA00022448"/>
    </source>
</evidence>
<feature type="signal peptide" evidence="10">
    <location>
        <begin position="1"/>
        <end position="24"/>
    </location>
</feature>
<dbReference type="PANTHER" id="PTHR30069:SF42">
    <property type="entry name" value="FERRIC AEROBACTIN RECEPTOR"/>
    <property type="match status" value="1"/>
</dbReference>
<feature type="chain" id="PRO_5046425801" evidence="10">
    <location>
        <begin position="25"/>
        <end position="738"/>
    </location>
</feature>
<dbReference type="Proteomes" id="UP001195903">
    <property type="component" value="Unassembled WGS sequence"/>
</dbReference>
<dbReference type="EMBL" id="JAHEPS010000001">
    <property type="protein sequence ID" value="MBT1443683.1"/>
    <property type="molecule type" value="Genomic_DNA"/>
</dbReference>
<evidence type="ECO:0000256" key="1">
    <source>
        <dbReference type="ARBA" id="ARBA00004571"/>
    </source>
</evidence>
<comment type="similarity">
    <text evidence="8 9">Belongs to the TonB-dependent receptor family.</text>
</comment>
<dbReference type="InterPro" id="IPR012910">
    <property type="entry name" value="Plug_dom"/>
</dbReference>
<evidence type="ECO:0000256" key="8">
    <source>
        <dbReference type="PROSITE-ProRule" id="PRU01360"/>
    </source>
</evidence>
<keyword evidence="3 8" id="KW-1134">Transmembrane beta strand</keyword>
<reference evidence="13 14" key="1">
    <citation type="submission" date="2021-05" db="EMBL/GenBank/DDBJ databases">
        <title>Shewanella sp. JM162201.</title>
        <authorList>
            <person name="Xu S."/>
            <person name="Li A."/>
        </authorList>
    </citation>
    <scope>NUCLEOTIDE SEQUENCE [LARGE SCALE GENOMIC DNA]</scope>
    <source>
        <strain evidence="13 14">JM162201</strain>
    </source>
</reference>
<dbReference type="InterPro" id="IPR000531">
    <property type="entry name" value="Beta-barrel_TonB"/>
</dbReference>
<gene>
    <name evidence="13" type="ORF">KJI95_03980</name>
</gene>
<dbReference type="PANTHER" id="PTHR30069">
    <property type="entry name" value="TONB-DEPENDENT OUTER MEMBRANE RECEPTOR"/>
    <property type="match status" value="1"/>
</dbReference>
<accession>A0ABS5V3P8</accession>
<dbReference type="CDD" id="cd01347">
    <property type="entry name" value="ligand_gated_channel"/>
    <property type="match status" value="1"/>
</dbReference>
<comment type="subcellular location">
    <subcellularLocation>
        <location evidence="1 8">Cell outer membrane</location>
        <topology evidence="1 8">Multi-pass membrane protein</topology>
    </subcellularLocation>
</comment>
<evidence type="ECO:0000256" key="10">
    <source>
        <dbReference type="SAM" id="SignalP"/>
    </source>
</evidence>
<dbReference type="InterPro" id="IPR037066">
    <property type="entry name" value="Plug_dom_sf"/>
</dbReference>
<proteinExistence type="inferred from homology"/>
<protein>
    <submittedName>
        <fullName evidence="13">TonB-dependent receptor</fullName>
    </submittedName>
</protein>
<evidence type="ECO:0000256" key="4">
    <source>
        <dbReference type="ARBA" id="ARBA00022692"/>
    </source>
</evidence>
<organism evidence="13 14">
    <name type="scientific">Shewanella jiangmenensis</name>
    <dbReference type="NCBI Taxonomy" id="2837387"/>
    <lineage>
        <taxon>Bacteria</taxon>
        <taxon>Pseudomonadati</taxon>
        <taxon>Pseudomonadota</taxon>
        <taxon>Gammaproteobacteria</taxon>
        <taxon>Alteromonadales</taxon>
        <taxon>Shewanellaceae</taxon>
        <taxon>Shewanella</taxon>
    </lineage>
</organism>
<keyword evidence="4 8" id="KW-0812">Transmembrane</keyword>
<dbReference type="PROSITE" id="PS52016">
    <property type="entry name" value="TONB_DEPENDENT_REC_3"/>
    <property type="match status" value="1"/>
</dbReference>
<evidence type="ECO:0000259" key="12">
    <source>
        <dbReference type="Pfam" id="PF07715"/>
    </source>
</evidence>
<sequence>MKFAPTALALAVVTAIVAPQFAHANADAATQNLPAEAENDTAVASQSQQPIEKMVITSSRMAKPVSAIPNTVTVIDQETLQQQLAASRDLSTIIGNLAPGFSPSRQKMSNTGETLRGRAPLIMIDGVPQSNPLRSGGRSGQTIDPDMIERIEIIHGANALHGLGAQGGIINYITKKPDDSGHKLSLDVSAPTDLSHDSLSFGANYSFSGSSGALDMLGSVGYHSSGVYYDANGDVIGVDTTQGESMDSQSKDLFLKFGYDMDDSRLELMINHFRMNNNGNWMAVKGSVANDIPTSAVEQSQPWDAANNRVTTSSLVYKHNDIGGQQLEMQLFNQNFQAVYGGGCFASFYDPEFDSAPGLTTCSTTNKGENLYYEQSRNRSNKWGLKTSLLANDLLGFGVDLAYGLDLFSDTTEQDLVQTGVSWVPETRYDNIAPFAQLSFEPLPQLALSAGIRQEFATLKVDDYKTLWGAGNKQVAGGEPDFSQTLFNLGASYNLTPALRVYSSYSQGFGMADIGRLLRDGNSFPAENASVDGAINLEPVLTDNYELGIDYQGEYFTAKLAGFHSGSDMGARLELNQDGIYSVKREKSIIRGIEASLNAYVGDADTLGLNMALTEGRYDANQDGRTDTDLDGANIAPNRVNLYWEHEFSFEATSRIQLNYFMDREFHKADGSEYANFDGYYTVDASFTVPLYGGSLSVGLQNLLNEDYYTYYSQTMPNDTRNFKGMGRTVSLGYSLPF</sequence>
<evidence type="ECO:0000256" key="5">
    <source>
        <dbReference type="ARBA" id="ARBA00023077"/>
    </source>
</evidence>
<dbReference type="Gene3D" id="2.170.130.10">
    <property type="entry name" value="TonB-dependent receptor, plug domain"/>
    <property type="match status" value="1"/>
</dbReference>
<evidence type="ECO:0000313" key="13">
    <source>
        <dbReference type="EMBL" id="MBT1443683.1"/>
    </source>
</evidence>
<keyword evidence="10" id="KW-0732">Signal</keyword>
<dbReference type="InterPro" id="IPR036942">
    <property type="entry name" value="Beta-barrel_TonB_sf"/>
</dbReference>
<keyword evidence="13" id="KW-0675">Receptor</keyword>
<keyword evidence="2 8" id="KW-0813">Transport</keyword>
<keyword evidence="6 8" id="KW-0472">Membrane</keyword>
<dbReference type="RefSeq" id="WP_214505851.1">
    <property type="nucleotide sequence ID" value="NZ_JAHEPS010000001.1"/>
</dbReference>
<keyword evidence="5 9" id="KW-0798">TonB box</keyword>
<dbReference type="Gene3D" id="2.40.170.20">
    <property type="entry name" value="TonB-dependent receptor, beta-barrel domain"/>
    <property type="match status" value="1"/>
</dbReference>